<sequence length="678" mass="77693">MLGIIYLLLCFGVGWAICTYAFPGIYNFTCRTYDNKNIYLSPYLLLLPAWFVSGVLSITWLVYLIGFLARNTASPLTIANAIILPMALLFWGITFYIKRIKNNTLDDEKLLVCKDSKTRIKEGLLLGGIILLGAILMWSTFYVKDESLYIGVTVFSDFSPHIGMIRSFSYGNNFPTSYSHFAGEDIKYHFMFQFMVGNLEFLGLRIDYAFNIPSIISFVSAFSLIYVLALKITGRILSGVLSCVFFAFRSSKAFFTYISKLPKGVNIWKALWENTEFIGDTPHEDWGLWNLNVYCNQRHLAFGISVMFFVLILFIPHLYRMFETIKEDKFSFKKIFFSRESWEFKSIRYPIALGLLLGSLSFFHGSAVIGCLLVLFVIAIFSKHRLEFLITALITLILSILQSRSFISGQAVSPKFLFGFIAENKTIFGSIDYLDRLLGILPLVIIAAFIIGKWIDRYLILAFLAPLIFAFTVSLTVDVTVNHKFIMISCILLGIFGAYLVNRMCEKKELVYTIAAGIIIIMMTITGIYDFTTVLKKNSRMGKIVLNMKDPLTQFVRDNSDSKDIFLTAPYTINQLVFGGAMLYQGHQYYAWSAGYDTDYRDLIVKKIYEAKTPKELDTLVKENNIRYIVVDYDNRISSEYNLNEENIRATYKCVYESGYDEWKMSIFDTKVLETDIQ</sequence>
<dbReference type="AlphaFoldDB" id="A0A0K8J6U0"/>
<dbReference type="EMBL" id="LN879430">
    <property type="protein sequence ID" value="CUH93205.1"/>
    <property type="molecule type" value="Genomic_DNA"/>
</dbReference>
<evidence type="ECO:0000256" key="1">
    <source>
        <dbReference type="SAM" id="Phobius"/>
    </source>
</evidence>
<protein>
    <submittedName>
        <fullName evidence="2">Putative membrane protein</fullName>
    </submittedName>
</protein>
<feature type="transmembrane region" description="Helical" evidence="1">
    <location>
        <begin position="433"/>
        <end position="451"/>
    </location>
</feature>
<evidence type="ECO:0000313" key="2">
    <source>
        <dbReference type="EMBL" id="CUH93205.1"/>
    </source>
</evidence>
<keyword evidence="3" id="KW-1185">Reference proteome</keyword>
<reference evidence="3" key="1">
    <citation type="submission" date="2015-09" db="EMBL/GenBank/DDBJ databases">
        <authorList>
            <person name="Wibberg D."/>
        </authorList>
    </citation>
    <scope>NUCLEOTIDE SEQUENCE [LARGE SCALE GENOMIC DNA]</scope>
    <source>
        <strain evidence="3">SD1D</strain>
    </source>
</reference>
<dbReference type="OrthoDB" id="8617320at2"/>
<name>A0A0K8J6U0_9FIRM</name>
<feature type="transmembrane region" description="Helical" evidence="1">
    <location>
        <begin position="124"/>
        <end position="143"/>
    </location>
</feature>
<keyword evidence="1" id="KW-0812">Transmembrane</keyword>
<feature type="transmembrane region" description="Helical" evidence="1">
    <location>
        <begin position="6"/>
        <end position="28"/>
    </location>
</feature>
<feature type="transmembrane region" description="Helical" evidence="1">
    <location>
        <begin position="208"/>
        <end position="229"/>
    </location>
</feature>
<feature type="transmembrane region" description="Helical" evidence="1">
    <location>
        <begin position="300"/>
        <end position="319"/>
    </location>
</feature>
<feature type="transmembrane region" description="Helical" evidence="1">
    <location>
        <begin position="388"/>
        <end position="407"/>
    </location>
</feature>
<gene>
    <name evidence="2" type="ORF">SD1D_1660</name>
</gene>
<feature type="transmembrane region" description="Helical" evidence="1">
    <location>
        <begin position="77"/>
        <end position="97"/>
    </location>
</feature>
<feature type="transmembrane region" description="Helical" evidence="1">
    <location>
        <begin position="483"/>
        <end position="501"/>
    </location>
</feature>
<dbReference type="KEGG" id="hsd:SD1D_1660"/>
<proteinExistence type="predicted"/>
<dbReference type="RefSeq" id="WP_058258469.1">
    <property type="nucleotide sequence ID" value="NZ_LN879430.1"/>
</dbReference>
<dbReference type="Proteomes" id="UP000196053">
    <property type="component" value="Chromosome I"/>
</dbReference>
<organism evidence="2 3">
    <name type="scientific">Herbinix luporum</name>
    <dbReference type="NCBI Taxonomy" id="1679721"/>
    <lineage>
        <taxon>Bacteria</taxon>
        <taxon>Bacillati</taxon>
        <taxon>Bacillota</taxon>
        <taxon>Clostridia</taxon>
        <taxon>Lachnospirales</taxon>
        <taxon>Lachnospiraceae</taxon>
        <taxon>Herbinix</taxon>
    </lineage>
</organism>
<feature type="transmembrane region" description="Helical" evidence="1">
    <location>
        <begin position="510"/>
        <end position="529"/>
    </location>
</feature>
<evidence type="ECO:0000313" key="3">
    <source>
        <dbReference type="Proteomes" id="UP000196053"/>
    </source>
</evidence>
<keyword evidence="1" id="KW-0472">Membrane</keyword>
<keyword evidence="1" id="KW-1133">Transmembrane helix</keyword>
<feature type="transmembrane region" description="Helical" evidence="1">
    <location>
        <begin position="40"/>
        <end position="65"/>
    </location>
</feature>
<accession>A0A0K8J6U0</accession>
<feature type="transmembrane region" description="Helical" evidence="1">
    <location>
        <begin position="458"/>
        <end position="477"/>
    </location>
</feature>
<feature type="transmembrane region" description="Helical" evidence="1">
    <location>
        <begin position="351"/>
        <end position="381"/>
    </location>
</feature>